<keyword evidence="4" id="KW-1185">Reference proteome</keyword>
<dbReference type="AlphaFoldDB" id="A0A5B9PC55"/>
<sequence>MRLIDGQADSDQNITSHPSSENSGVHDLDGPEAEYVLPQLGIIELMLLTAAMAGAFAFQEQLTNMNRGIDSDVLWFELLQRFVYSTQIGVPFAALYRFAIQKRTTGRYLLQPGHWVLVSVLISVVGYLIPMALFLTLFGQSSLDGDGGFDHWVLLFLSISSLVSAIVLVFGAIRYRRMWRAVLLLLAIHSLVNAVLMVTYMTWNEWTIYTGYTSFVSWFAILDWIEIGINGLLALALIALVASEIFGRVRRDLWHWLGILAIFIAAVASPAISFIYNWINA</sequence>
<organism evidence="3 4">
    <name type="scientific">Mariniblastus fucicola</name>
    <dbReference type="NCBI Taxonomy" id="980251"/>
    <lineage>
        <taxon>Bacteria</taxon>
        <taxon>Pseudomonadati</taxon>
        <taxon>Planctomycetota</taxon>
        <taxon>Planctomycetia</taxon>
        <taxon>Pirellulales</taxon>
        <taxon>Pirellulaceae</taxon>
        <taxon>Mariniblastus</taxon>
    </lineage>
</organism>
<feature type="transmembrane region" description="Helical" evidence="2">
    <location>
        <begin position="116"/>
        <end position="139"/>
    </location>
</feature>
<keyword evidence="2" id="KW-0472">Membrane</keyword>
<gene>
    <name evidence="3" type="ORF">MFFC18_23830</name>
</gene>
<evidence type="ECO:0000256" key="1">
    <source>
        <dbReference type="SAM" id="MobiDB-lite"/>
    </source>
</evidence>
<feature type="transmembrane region" description="Helical" evidence="2">
    <location>
        <begin position="253"/>
        <end position="279"/>
    </location>
</feature>
<dbReference type="KEGG" id="mff:MFFC18_23830"/>
<feature type="transmembrane region" description="Helical" evidence="2">
    <location>
        <begin position="151"/>
        <end position="170"/>
    </location>
</feature>
<keyword evidence="2" id="KW-0812">Transmembrane</keyword>
<proteinExistence type="predicted"/>
<feature type="transmembrane region" description="Helical" evidence="2">
    <location>
        <begin position="40"/>
        <end position="58"/>
    </location>
</feature>
<feature type="compositionally biased region" description="Polar residues" evidence="1">
    <location>
        <begin position="9"/>
        <end position="23"/>
    </location>
</feature>
<protein>
    <submittedName>
        <fullName evidence="3">Uncharacterized protein</fullName>
    </submittedName>
</protein>
<feature type="transmembrane region" description="Helical" evidence="2">
    <location>
        <begin position="182"/>
        <end position="203"/>
    </location>
</feature>
<dbReference type="Proteomes" id="UP000322214">
    <property type="component" value="Chromosome"/>
</dbReference>
<accession>A0A5B9PC55</accession>
<name>A0A5B9PC55_9BACT</name>
<evidence type="ECO:0000313" key="4">
    <source>
        <dbReference type="Proteomes" id="UP000322214"/>
    </source>
</evidence>
<reference evidence="3 4" key="1">
    <citation type="submission" date="2019-08" db="EMBL/GenBank/DDBJ databases">
        <title>Deep-cultivation of Planctomycetes and their phenomic and genomic characterization uncovers novel biology.</title>
        <authorList>
            <person name="Wiegand S."/>
            <person name="Jogler M."/>
            <person name="Boedeker C."/>
            <person name="Pinto D."/>
            <person name="Vollmers J."/>
            <person name="Rivas-Marin E."/>
            <person name="Kohn T."/>
            <person name="Peeters S.H."/>
            <person name="Heuer A."/>
            <person name="Rast P."/>
            <person name="Oberbeckmann S."/>
            <person name="Bunk B."/>
            <person name="Jeske O."/>
            <person name="Meyerdierks A."/>
            <person name="Storesund J.E."/>
            <person name="Kallscheuer N."/>
            <person name="Luecker S."/>
            <person name="Lage O.M."/>
            <person name="Pohl T."/>
            <person name="Merkel B.J."/>
            <person name="Hornburger P."/>
            <person name="Mueller R.-W."/>
            <person name="Bruemmer F."/>
            <person name="Labrenz M."/>
            <person name="Spormann A.M."/>
            <person name="Op den Camp H."/>
            <person name="Overmann J."/>
            <person name="Amann R."/>
            <person name="Jetten M.S.M."/>
            <person name="Mascher T."/>
            <person name="Medema M.H."/>
            <person name="Devos D.P."/>
            <person name="Kaster A.-K."/>
            <person name="Ovreas L."/>
            <person name="Rohde M."/>
            <person name="Galperin M.Y."/>
            <person name="Jogler C."/>
        </authorList>
    </citation>
    <scope>NUCLEOTIDE SEQUENCE [LARGE SCALE GENOMIC DNA]</scope>
    <source>
        <strain evidence="3 4">FC18</strain>
    </source>
</reference>
<evidence type="ECO:0000256" key="2">
    <source>
        <dbReference type="SAM" id="Phobius"/>
    </source>
</evidence>
<dbReference type="STRING" id="980251.GCA_001642875_04812"/>
<keyword evidence="2" id="KW-1133">Transmembrane helix</keyword>
<feature type="transmembrane region" description="Helical" evidence="2">
    <location>
        <begin position="215"/>
        <end position="241"/>
    </location>
</feature>
<dbReference type="EMBL" id="CP042912">
    <property type="protein sequence ID" value="QEG22502.1"/>
    <property type="molecule type" value="Genomic_DNA"/>
</dbReference>
<evidence type="ECO:0000313" key="3">
    <source>
        <dbReference type="EMBL" id="QEG22502.1"/>
    </source>
</evidence>
<feature type="region of interest" description="Disordered" evidence="1">
    <location>
        <begin position="1"/>
        <end position="28"/>
    </location>
</feature>